<dbReference type="Proteomes" id="UP000193077">
    <property type="component" value="Unassembled WGS sequence"/>
</dbReference>
<organism evidence="2 3">
    <name type="scientific">Falsiruegeria litorea R37</name>
    <dbReference type="NCBI Taxonomy" id="1200284"/>
    <lineage>
        <taxon>Bacteria</taxon>
        <taxon>Pseudomonadati</taxon>
        <taxon>Pseudomonadota</taxon>
        <taxon>Alphaproteobacteria</taxon>
        <taxon>Rhodobacterales</taxon>
        <taxon>Roseobacteraceae</taxon>
        <taxon>Falsiruegeria</taxon>
    </lineage>
</organism>
<dbReference type="RefSeq" id="WP_085794794.1">
    <property type="nucleotide sequence ID" value="NZ_FWFO01000001.1"/>
</dbReference>
<sequence>MTDIKLRAELLRKKYDLTKPPYNAETIAENEGVDVQFVNFSPEASKKIHGFYDHDEKRIYVNTDDEPQEKLFTIAHELGHHLLHIEHAASAEYVPRLKFEVDTEMEREADFFAECLLAPSDEVKKYYPALTEKQLSSMFLVSPDIISKALTRV</sequence>
<proteinExistence type="predicted"/>
<feature type="domain" description="IrrE N-terminal-like" evidence="1">
    <location>
        <begin position="28"/>
        <end position="149"/>
    </location>
</feature>
<dbReference type="EMBL" id="FWFO01000001">
    <property type="protein sequence ID" value="SLN28939.1"/>
    <property type="molecule type" value="Genomic_DNA"/>
</dbReference>
<reference evidence="2 3" key="1">
    <citation type="submission" date="2017-03" db="EMBL/GenBank/DDBJ databases">
        <authorList>
            <person name="Afonso C.L."/>
            <person name="Miller P.J."/>
            <person name="Scott M.A."/>
            <person name="Spackman E."/>
            <person name="Goraichik I."/>
            <person name="Dimitrov K.M."/>
            <person name="Suarez D.L."/>
            <person name="Swayne D.E."/>
        </authorList>
    </citation>
    <scope>NUCLEOTIDE SEQUENCE [LARGE SCALE GENOMIC DNA]</scope>
    <source>
        <strain evidence="2 3">CECT 7639</strain>
    </source>
</reference>
<accession>A0A1Y5RZ25</accession>
<dbReference type="OrthoDB" id="9794834at2"/>
<protein>
    <recommendedName>
        <fullName evidence="1">IrrE N-terminal-like domain-containing protein</fullName>
    </recommendedName>
</protein>
<dbReference type="Pfam" id="PF06114">
    <property type="entry name" value="Peptidase_M78"/>
    <property type="match status" value="1"/>
</dbReference>
<dbReference type="PANTHER" id="PTHR43236">
    <property type="entry name" value="ANTITOXIN HIGA1"/>
    <property type="match status" value="1"/>
</dbReference>
<evidence type="ECO:0000313" key="2">
    <source>
        <dbReference type="EMBL" id="SLN28939.1"/>
    </source>
</evidence>
<dbReference type="InterPro" id="IPR052345">
    <property type="entry name" value="Rad_response_metalloprotease"/>
</dbReference>
<evidence type="ECO:0000259" key="1">
    <source>
        <dbReference type="Pfam" id="PF06114"/>
    </source>
</evidence>
<dbReference type="InterPro" id="IPR010359">
    <property type="entry name" value="IrrE_HExxH"/>
</dbReference>
<keyword evidence="3" id="KW-1185">Reference proteome</keyword>
<dbReference type="PANTHER" id="PTHR43236:SF2">
    <property type="entry name" value="BLL0069 PROTEIN"/>
    <property type="match status" value="1"/>
</dbReference>
<dbReference type="AlphaFoldDB" id="A0A1Y5RZ25"/>
<gene>
    <name evidence="2" type="ORF">TRL7639_01150</name>
</gene>
<dbReference type="Gene3D" id="1.10.10.2910">
    <property type="match status" value="1"/>
</dbReference>
<evidence type="ECO:0000313" key="3">
    <source>
        <dbReference type="Proteomes" id="UP000193077"/>
    </source>
</evidence>
<name>A0A1Y5RZ25_9RHOB</name>